<evidence type="ECO:0000256" key="4">
    <source>
        <dbReference type="ARBA" id="ARBA00023136"/>
    </source>
</evidence>
<dbReference type="GO" id="GO:0055085">
    <property type="term" value="P:transmembrane transport"/>
    <property type="evidence" value="ECO:0007669"/>
    <property type="project" value="InterPro"/>
</dbReference>
<dbReference type="InterPro" id="IPR002645">
    <property type="entry name" value="STAS_dom"/>
</dbReference>
<protein>
    <recommendedName>
        <fullName evidence="6">STAS domain-containing protein</fullName>
    </recommendedName>
</protein>
<feature type="domain" description="STAS" evidence="6">
    <location>
        <begin position="500"/>
        <end position="624"/>
    </location>
</feature>
<dbReference type="HOGENOM" id="CLU_003182_10_0_1"/>
<accession>A0A0D2FCP9</accession>
<dbReference type="EMBL" id="KN846960">
    <property type="protein sequence ID" value="KIW65798.1"/>
    <property type="molecule type" value="Genomic_DNA"/>
</dbReference>
<evidence type="ECO:0000313" key="8">
    <source>
        <dbReference type="Proteomes" id="UP000054266"/>
    </source>
</evidence>
<evidence type="ECO:0000313" key="7">
    <source>
        <dbReference type="EMBL" id="KIW65798.1"/>
    </source>
</evidence>
<keyword evidence="8" id="KW-1185">Reference proteome</keyword>
<name>A0A0D2FCP9_9EURO</name>
<evidence type="ECO:0000256" key="1">
    <source>
        <dbReference type="ARBA" id="ARBA00004141"/>
    </source>
</evidence>
<keyword evidence="2 5" id="KW-0812">Transmembrane</keyword>
<keyword evidence="4 5" id="KW-0472">Membrane</keyword>
<dbReference type="STRING" id="5601.A0A0D2FCP9"/>
<feature type="transmembrane region" description="Helical" evidence="5">
    <location>
        <begin position="291"/>
        <end position="316"/>
    </location>
</feature>
<feature type="transmembrane region" description="Helical" evidence="5">
    <location>
        <begin position="205"/>
        <end position="224"/>
    </location>
</feature>
<dbReference type="Proteomes" id="UP000054266">
    <property type="component" value="Unassembled WGS sequence"/>
</dbReference>
<dbReference type="AlphaFoldDB" id="A0A0D2FCP9"/>
<feature type="transmembrane region" description="Helical" evidence="5">
    <location>
        <begin position="336"/>
        <end position="356"/>
    </location>
</feature>
<feature type="transmembrane region" description="Helical" evidence="5">
    <location>
        <begin position="117"/>
        <end position="136"/>
    </location>
</feature>
<reference evidence="7 8" key="1">
    <citation type="submission" date="2015-01" db="EMBL/GenBank/DDBJ databases">
        <title>The Genome Sequence of Capronia semiimmersa CBS27337.</title>
        <authorList>
            <consortium name="The Broad Institute Genomics Platform"/>
            <person name="Cuomo C."/>
            <person name="de Hoog S."/>
            <person name="Gorbushina A."/>
            <person name="Stielow B."/>
            <person name="Teixiera M."/>
            <person name="Abouelleil A."/>
            <person name="Chapman S.B."/>
            <person name="Priest M."/>
            <person name="Young S.K."/>
            <person name="Wortman J."/>
            <person name="Nusbaum C."/>
            <person name="Birren B."/>
        </authorList>
    </citation>
    <scope>NUCLEOTIDE SEQUENCE [LARGE SCALE GENOMIC DNA]</scope>
    <source>
        <strain evidence="7 8">CBS 27337</strain>
    </source>
</reference>
<dbReference type="GO" id="GO:0016020">
    <property type="term" value="C:membrane"/>
    <property type="evidence" value="ECO:0007669"/>
    <property type="project" value="UniProtKB-SubCell"/>
</dbReference>
<dbReference type="InterPro" id="IPR011547">
    <property type="entry name" value="SLC26A/SulP_dom"/>
</dbReference>
<evidence type="ECO:0000256" key="5">
    <source>
        <dbReference type="SAM" id="Phobius"/>
    </source>
</evidence>
<feature type="transmembrane region" description="Helical" evidence="5">
    <location>
        <begin position="157"/>
        <end position="180"/>
    </location>
</feature>
<keyword evidence="3 5" id="KW-1133">Transmembrane helix</keyword>
<dbReference type="Gene3D" id="3.30.750.24">
    <property type="entry name" value="STAS domain"/>
    <property type="match status" value="1"/>
</dbReference>
<dbReference type="InterPro" id="IPR001902">
    <property type="entry name" value="SLC26A/SulP_fam"/>
</dbReference>
<dbReference type="Pfam" id="PF00916">
    <property type="entry name" value="Sulfate_transp"/>
    <property type="match status" value="1"/>
</dbReference>
<comment type="subcellular location">
    <subcellularLocation>
        <location evidence="1">Membrane</location>
        <topology evidence="1">Multi-pass membrane protein</topology>
    </subcellularLocation>
</comment>
<dbReference type="Pfam" id="PF01740">
    <property type="entry name" value="STAS"/>
    <property type="match status" value="1"/>
</dbReference>
<feature type="transmembrane region" description="Helical" evidence="5">
    <location>
        <begin position="71"/>
        <end position="89"/>
    </location>
</feature>
<dbReference type="PROSITE" id="PS50801">
    <property type="entry name" value="STAS"/>
    <property type="match status" value="1"/>
</dbReference>
<evidence type="ECO:0000256" key="2">
    <source>
        <dbReference type="ARBA" id="ARBA00022692"/>
    </source>
</evidence>
<feature type="transmembrane region" description="Helical" evidence="5">
    <location>
        <begin position="376"/>
        <end position="396"/>
    </location>
</feature>
<evidence type="ECO:0000256" key="3">
    <source>
        <dbReference type="ARBA" id="ARBA00022989"/>
    </source>
</evidence>
<dbReference type="InterPro" id="IPR036513">
    <property type="entry name" value="STAS_dom_sf"/>
</dbReference>
<sequence>MSLFRGQRWSRRQKTHLSGYIPFVRWILEYRWEWLIGDLIGSLTVASLYVPLSVSFALLGHSHPISGLYSFVINPLLYALLGTCPLMVVGPEAPGSLLVGTVVTASTSGDSDDENNLIGAQIAGTVTACSGALLFVTGLSRLGSVDSVLSRPLMRGVIGALGLNVLIEQTVTGLGLGALAREDPDVAGGSPARKLLFVVTNLGQAHVLTSILSITSFLIVMTLRHFRDSLEQRYRAVAYIPDRFVVVASAGFLTWLFQWHEHGLQVLGHIQTPKTSALPFHWPFSLQHVKILNLIVTSFLVALVGLFESSLTAKSLRKAGEGKAMINLPLDADQELVALGVSNLIGGCFLALPAFGGYGRSKLNFSTGGRTPLSNVLLSIMALFCILFLLPAFYFLPRGVLAAMIAVVGVSMVEECPHEIVFFAKIRAWPELALMAAVFAATVFHSVSLGMALGLGWSILALFISGGWRAALRILDSRSSKSYEDEEFAQIATLCPVRTILIAISGPLTFVNTNNLKDRIDALEHFAVSQSPVHRPNSPPLAIAETALIFDLRHCTKIDGCAIQVLTEISEEHTAEGNRIIIWEPLQLHGMDPIQHNLALSGALDMCGENISFVTSLREILTELGAEGHPEPLFESMDV</sequence>
<dbReference type="PANTHER" id="PTHR11814">
    <property type="entry name" value="SULFATE TRANSPORTER"/>
    <property type="match status" value="1"/>
</dbReference>
<organism evidence="7 8">
    <name type="scientific">Phialophora macrospora</name>
    <dbReference type="NCBI Taxonomy" id="1851006"/>
    <lineage>
        <taxon>Eukaryota</taxon>
        <taxon>Fungi</taxon>
        <taxon>Dikarya</taxon>
        <taxon>Ascomycota</taxon>
        <taxon>Pezizomycotina</taxon>
        <taxon>Eurotiomycetes</taxon>
        <taxon>Chaetothyriomycetidae</taxon>
        <taxon>Chaetothyriales</taxon>
        <taxon>Herpotrichiellaceae</taxon>
        <taxon>Phialophora</taxon>
    </lineage>
</organism>
<evidence type="ECO:0000259" key="6">
    <source>
        <dbReference type="PROSITE" id="PS50801"/>
    </source>
</evidence>
<gene>
    <name evidence="7" type="ORF">PV04_08021</name>
</gene>
<proteinExistence type="predicted"/>
<feature type="transmembrane region" description="Helical" evidence="5">
    <location>
        <begin position="236"/>
        <end position="257"/>
    </location>
</feature>
<feature type="transmembrane region" description="Helical" evidence="5">
    <location>
        <begin position="39"/>
        <end position="59"/>
    </location>
</feature>